<dbReference type="Gene3D" id="2.60.200.20">
    <property type="match status" value="1"/>
</dbReference>
<evidence type="ECO:0000313" key="2">
    <source>
        <dbReference type="Proteomes" id="UP000504634"/>
    </source>
</evidence>
<evidence type="ECO:0000259" key="1">
    <source>
        <dbReference type="Pfam" id="PF18221"/>
    </source>
</evidence>
<dbReference type="RefSeq" id="XP_030378292.1">
    <property type="nucleotide sequence ID" value="XM_030522432.1"/>
</dbReference>
<keyword evidence="2" id="KW-1185">Reference proteome</keyword>
<dbReference type="InterPro" id="IPR008984">
    <property type="entry name" value="SMAD_FHA_dom_sf"/>
</dbReference>
<dbReference type="GeneID" id="115626925"/>
<protein>
    <submittedName>
        <fullName evidence="3">Uncharacterized protein LOC115626925</fullName>
    </submittedName>
</protein>
<dbReference type="Proteomes" id="UP000504634">
    <property type="component" value="Unplaced"/>
</dbReference>
<gene>
    <name evidence="3" type="primary">LOC115626925</name>
</gene>
<feature type="domain" description="Mutator 2 fork head associated" evidence="1">
    <location>
        <begin position="8"/>
        <end position="98"/>
    </location>
</feature>
<dbReference type="Pfam" id="PF18221">
    <property type="entry name" value="MU2_FHA"/>
    <property type="match status" value="1"/>
</dbReference>
<dbReference type="InterPro" id="IPR040513">
    <property type="entry name" value="MU2_FHA"/>
</dbReference>
<reference evidence="3" key="1">
    <citation type="submission" date="2025-08" db="UniProtKB">
        <authorList>
            <consortium name="RefSeq"/>
        </authorList>
    </citation>
    <scope>IDENTIFICATION</scope>
    <source>
        <strain evidence="3">11010-0011.00</strain>
        <tissue evidence="3">Whole body</tissue>
    </source>
</reference>
<sequence>MVVRVRFSINGLPAVELQTYNKYYIGTRQHYEFCLQHESIEQDHAVIHCVRNGEVDVVTLMGRIFVNGREVRVQELTQRDANEDGVVRLRIGDVEAEMIFETDESSEKTIDVPTTYEALFEKRETENK</sequence>
<dbReference type="SUPFAM" id="SSF49879">
    <property type="entry name" value="SMAD/FHA domain"/>
    <property type="match status" value="1"/>
</dbReference>
<name>A0A6J2TTR4_DROLE</name>
<evidence type="ECO:0000313" key="3">
    <source>
        <dbReference type="RefSeq" id="XP_030378292.1"/>
    </source>
</evidence>
<organism evidence="2 3">
    <name type="scientific">Drosophila lebanonensis</name>
    <name type="common">Fruit fly</name>
    <name type="synonym">Scaptodrosophila lebanonensis</name>
    <dbReference type="NCBI Taxonomy" id="7225"/>
    <lineage>
        <taxon>Eukaryota</taxon>
        <taxon>Metazoa</taxon>
        <taxon>Ecdysozoa</taxon>
        <taxon>Arthropoda</taxon>
        <taxon>Hexapoda</taxon>
        <taxon>Insecta</taxon>
        <taxon>Pterygota</taxon>
        <taxon>Neoptera</taxon>
        <taxon>Endopterygota</taxon>
        <taxon>Diptera</taxon>
        <taxon>Brachycera</taxon>
        <taxon>Muscomorpha</taxon>
        <taxon>Ephydroidea</taxon>
        <taxon>Drosophilidae</taxon>
        <taxon>Scaptodrosophila</taxon>
    </lineage>
</organism>
<dbReference type="AlphaFoldDB" id="A0A6J2TTR4"/>
<accession>A0A6J2TTR4</accession>
<proteinExistence type="predicted"/>